<dbReference type="InParanoid" id="A0A804HW00"/>
<sequence>MTRAMHSSRMLLSKRPKMHWRIFQARISSHLRAKERNNRRSKSKSCCSVWG</sequence>
<dbReference type="Proteomes" id="UP000012960">
    <property type="component" value="Unplaced"/>
</dbReference>
<gene>
    <name evidence="1" type="ORF">GSMUA_302910.1</name>
</gene>
<evidence type="ECO:0000313" key="2">
    <source>
        <dbReference type="EnsemblPlants" id="Ma01_p19320.1"/>
    </source>
</evidence>
<protein>
    <submittedName>
        <fullName evidence="1">(wild Malaysian banana) hypothetical protein</fullName>
    </submittedName>
</protein>
<proteinExistence type="predicted"/>
<organism evidence="2 3">
    <name type="scientific">Musa acuminata subsp. malaccensis</name>
    <name type="common">Wild banana</name>
    <name type="synonym">Musa malaccensis</name>
    <dbReference type="NCBI Taxonomy" id="214687"/>
    <lineage>
        <taxon>Eukaryota</taxon>
        <taxon>Viridiplantae</taxon>
        <taxon>Streptophyta</taxon>
        <taxon>Embryophyta</taxon>
        <taxon>Tracheophyta</taxon>
        <taxon>Spermatophyta</taxon>
        <taxon>Magnoliopsida</taxon>
        <taxon>Liliopsida</taxon>
        <taxon>Zingiberales</taxon>
        <taxon>Musaceae</taxon>
        <taxon>Musa</taxon>
    </lineage>
</organism>
<dbReference type="EMBL" id="HG996466">
    <property type="protein sequence ID" value="CAG1859995.1"/>
    <property type="molecule type" value="Genomic_DNA"/>
</dbReference>
<name>A0A804HW00_MUSAM</name>
<accession>A0A804HW00</accession>
<keyword evidence="3" id="KW-1185">Reference proteome</keyword>
<dbReference type="Gramene" id="Ma01_t19320.1">
    <property type="protein sequence ID" value="Ma01_p19320.1"/>
    <property type="gene ID" value="Ma01_g19320"/>
</dbReference>
<evidence type="ECO:0000313" key="1">
    <source>
        <dbReference type="EMBL" id="CAG1859995.1"/>
    </source>
</evidence>
<dbReference type="AlphaFoldDB" id="A0A804HW00"/>
<dbReference type="EnsemblPlants" id="Ma01_t19320.1">
    <property type="protein sequence ID" value="Ma01_p19320.1"/>
    <property type="gene ID" value="Ma01_g19320"/>
</dbReference>
<reference evidence="1" key="1">
    <citation type="submission" date="2021-03" db="EMBL/GenBank/DDBJ databases">
        <authorList>
            <consortium name="Genoscope - CEA"/>
            <person name="William W."/>
        </authorList>
    </citation>
    <scope>NUCLEOTIDE SEQUENCE</scope>
    <source>
        <strain evidence="1">Doubled-haploid Pahang</strain>
    </source>
</reference>
<evidence type="ECO:0000313" key="3">
    <source>
        <dbReference type="Proteomes" id="UP000012960"/>
    </source>
</evidence>
<reference evidence="2" key="2">
    <citation type="submission" date="2021-05" db="UniProtKB">
        <authorList>
            <consortium name="EnsemblPlants"/>
        </authorList>
    </citation>
    <scope>IDENTIFICATION</scope>
    <source>
        <strain evidence="2">subsp. malaccensis</strain>
    </source>
</reference>